<dbReference type="Proteomes" id="UP000028824">
    <property type="component" value="Unassembled WGS sequence"/>
</dbReference>
<accession>A0A086XVU2</accession>
<keyword evidence="3" id="KW-1185">Reference proteome</keyword>
<evidence type="ECO:0000259" key="1">
    <source>
        <dbReference type="Pfam" id="PF14588"/>
    </source>
</evidence>
<dbReference type="eggNOG" id="COG0251">
    <property type="taxonomic scope" value="Bacteria"/>
</dbReference>
<name>A0A086XVU2_9RHOB</name>
<gene>
    <name evidence="2" type="ORF">CG50_02235</name>
</gene>
<proteinExistence type="predicted"/>
<dbReference type="RefSeq" id="WP_036637603.1">
    <property type="nucleotide sequence ID" value="NZ_CAXYYU010000034.1"/>
</dbReference>
<protein>
    <submittedName>
        <fullName evidence="2">Endoribonuclease</fullName>
    </submittedName>
</protein>
<dbReference type="CDD" id="cd02199">
    <property type="entry name" value="YjgF_YER057c_UK114_like_1"/>
    <property type="match status" value="1"/>
</dbReference>
<feature type="domain" description="Endoribonuclease L-PSP/chorismate mutase-like" evidence="1">
    <location>
        <begin position="7"/>
        <end position="141"/>
    </location>
</feature>
<dbReference type="Gene3D" id="3.30.1330.40">
    <property type="entry name" value="RutC-like"/>
    <property type="match status" value="1"/>
</dbReference>
<dbReference type="EMBL" id="JFZB01000016">
    <property type="protein sequence ID" value="KFI26142.1"/>
    <property type="molecule type" value="Genomic_DNA"/>
</dbReference>
<dbReference type="InterPro" id="IPR035959">
    <property type="entry name" value="RutC-like_sf"/>
</dbReference>
<comment type="caution">
    <text evidence="2">The sequence shown here is derived from an EMBL/GenBank/DDBJ whole genome shotgun (WGS) entry which is preliminary data.</text>
</comment>
<sequence length="153" mass="15593">MASKIAARLEELGIALPAAPAPAANYVPYVLSGGMLYVSGQISQDEAGLITGKLGAELDTAEGARAARRCGLSLLAQAQAALGDLDRVARVVKLVGFVNSVPGYTDQPKVVNGCSDLMVEVFGDAGRHARSAVSAGSLPLGVAVEIEAIFEVA</sequence>
<dbReference type="Pfam" id="PF14588">
    <property type="entry name" value="YjgF_endoribonc"/>
    <property type="match status" value="1"/>
</dbReference>
<dbReference type="STRING" id="1105367.CG50_02235"/>
<dbReference type="PANTHER" id="PTHR43760">
    <property type="entry name" value="ENDORIBONUCLEASE-RELATED"/>
    <property type="match status" value="1"/>
</dbReference>
<dbReference type="InterPro" id="IPR013813">
    <property type="entry name" value="Endoribo_LPSP/chorism_mut-like"/>
</dbReference>
<reference evidence="2 3" key="1">
    <citation type="submission" date="2014-03" db="EMBL/GenBank/DDBJ databases">
        <title>Genome of Paenirhodobacter enshiensis DW2-9.</title>
        <authorList>
            <person name="Wang D."/>
            <person name="Wang G."/>
        </authorList>
    </citation>
    <scope>NUCLEOTIDE SEQUENCE [LARGE SCALE GENOMIC DNA]</scope>
    <source>
        <strain evidence="2 3">DW2-9</strain>
    </source>
</reference>
<dbReference type="OrthoDB" id="9806350at2"/>
<organism evidence="2 3">
    <name type="scientific">Paenirhodobacter enshiensis</name>
    <dbReference type="NCBI Taxonomy" id="1105367"/>
    <lineage>
        <taxon>Bacteria</taxon>
        <taxon>Pseudomonadati</taxon>
        <taxon>Pseudomonadota</taxon>
        <taxon>Alphaproteobacteria</taxon>
        <taxon>Rhodobacterales</taxon>
        <taxon>Rhodobacter group</taxon>
        <taxon>Paenirhodobacter</taxon>
    </lineage>
</organism>
<dbReference type="SUPFAM" id="SSF55298">
    <property type="entry name" value="YjgF-like"/>
    <property type="match status" value="1"/>
</dbReference>
<dbReference type="AlphaFoldDB" id="A0A086XVU2"/>
<evidence type="ECO:0000313" key="2">
    <source>
        <dbReference type="EMBL" id="KFI26142.1"/>
    </source>
</evidence>
<dbReference type="PANTHER" id="PTHR43760:SF1">
    <property type="entry name" value="ENDORIBONUCLEASE L-PSP_CHORISMATE MUTASE-LIKE DOMAIN-CONTAINING PROTEIN"/>
    <property type="match status" value="1"/>
</dbReference>
<evidence type="ECO:0000313" key="3">
    <source>
        <dbReference type="Proteomes" id="UP000028824"/>
    </source>
</evidence>